<accession>A0ABU4VIU2</accession>
<evidence type="ECO:0000313" key="2">
    <source>
        <dbReference type="Proteomes" id="UP001277761"/>
    </source>
</evidence>
<evidence type="ECO:0000313" key="1">
    <source>
        <dbReference type="EMBL" id="MDX8150828.1"/>
    </source>
</evidence>
<organism evidence="1 2">
    <name type="scientific">Patulibacter brassicae</name>
    <dbReference type="NCBI Taxonomy" id="1705717"/>
    <lineage>
        <taxon>Bacteria</taxon>
        <taxon>Bacillati</taxon>
        <taxon>Actinomycetota</taxon>
        <taxon>Thermoleophilia</taxon>
        <taxon>Solirubrobacterales</taxon>
        <taxon>Patulibacteraceae</taxon>
        <taxon>Patulibacter</taxon>
    </lineage>
</organism>
<comment type="caution">
    <text evidence="1">The sequence shown here is derived from an EMBL/GenBank/DDBJ whole genome shotgun (WGS) entry which is preliminary data.</text>
</comment>
<proteinExistence type="predicted"/>
<reference evidence="1 2" key="1">
    <citation type="submission" date="2023-11" db="EMBL/GenBank/DDBJ databases">
        <authorList>
            <person name="Xu M."/>
            <person name="Jiang T."/>
        </authorList>
    </citation>
    <scope>NUCLEOTIDE SEQUENCE [LARGE SCALE GENOMIC DNA]</scope>
    <source>
        <strain evidence="1 2">SD</strain>
    </source>
</reference>
<protein>
    <submittedName>
        <fullName evidence="1">Uncharacterized protein</fullName>
    </submittedName>
</protein>
<name>A0ABU4VIU2_9ACTN</name>
<gene>
    <name evidence="1" type="ORF">SK069_04410</name>
</gene>
<dbReference type="Proteomes" id="UP001277761">
    <property type="component" value="Unassembled WGS sequence"/>
</dbReference>
<keyword evidence="2" id="KW-1185">Reference proteome</keyword>
<dbReference type="RefSeq" id="WP_319952970.1">
    <property type="nucleotide sequence ID" value="NZ_JAXAVX010000001.1"/>
</dbReference>
<dbReference type="EMBL" id="JAXAVX010000001">
    <property type="protein sequence ID" value="MDX8150828.1"/>
    <property type="molecule type" value="Genomic_DNA"/>
</dbReference>
<sequence length="71" mass="7665">MSPAVSPNTAWHEPSAMELLEVRDLAHRLGEPVPRAPVLVAEREGRIVAARSERSGLLLVDPHQGPPSPGR</sequence>